<gene>
    <name evidence="3" type="ORF">J5V48_06760</name>
</gene>
<comment type="caution">
    <text evidence="3">The sequence shown here is derived from an EMBL/GenBank/DDBJ whole genome shotgun (WGS) entry which is preliminary data.</text>
</comment>
<feature type="transmembrane region" description="Helical" evidence="1">
    <location>
        <begin position="78"/>
        <end position="99"/>
    </location>
</feature>
<dbReference type="Pfam" id="PF04956">
    <property type="entry name" value="TrbC"/>
    <property type="match status" value="1"/>
</dbReference>
<evidence type="ECO:0000313" key="3">
    <source>
        <dbReference type="EMBL" id="MBW7570589.1"/>
    </source>
</evidence>
<organism evidence="3 4">
    <name type="scientific">Succinivibrio faecicola</name>
    <dbReference type="NCBI Taxonomy" id="2820300"/>
    <lineage>
        <taxon>Bacteria</taxon>
        <taxon>Pseudomonadati</taxon>
        <taxon>Pseudomonadota</taxon>
        <taxon>Gammaproteobacteria</taxon>
        <taxon>Aeromonadales</taxon>
        <taxon>Succinivibrionaceae</taxon>
        <taxon>Succinivibrio</taxon>
    </lineage>
</organism>
<dbReference type="InterPro" id="IPR007039">
    <property type="entry name" value="TrbC/VirB2"/>
</dbReference>
<evidence type="ECO:0000256" key="2">
    <source>
        <dbReference type="SAM" id="SignalP"/>
    </source>
</evidence>
<proteinExistence type="predicted"/>
<dbReference type="RefSeq" id="WP_219937814.1">
    <property type="nucleotide sequence ID" value="NZ_JAGFNY010000022.1"/>
</dbReference>
<keyword evidence="4" id="KW-1185">Reference proteome</keyword>
<protein>
    <submittedName>
        <fullName evidence="3">TrbC/VirB2 family protein</fullName>
    </submittedName>
</protein>
<feature type="chain" id="PRO_5045367113" evidence="2">
    <location>
        <begin position="24"/>
        <end position="153"/>
    </location>
</feature>
<keyword evidence="1" id="KW-0472">Membrane</keyword>
<dbReference type="EMBL" id="JAGFNY010000022">
    <property type="protein sequence ID" value="MBW7570589.1"/>
    <property type="molecule type" value="Genomic_DNA"/>
</dbReference>
<dbReference type="Proteomes" id="UP000731465">
    <property type="component" value="Unassembled WGS sequence"/>
</dbReference>
<accession>A0ABS7DH16</accession>
<keyword evidence="1" id="KW-1133">Transmembrane helix</keyword>
<reference evidence="3 4" key="1">
    <citation type="submission" date="2021-03" db="EMBL/GenBank/DDBJ databases">
        <title>Succinivibrio sp. nov. isolated from feces of cow.</title>
        <authorList>
            <person name="Choi J.-Y."/>
        </authorList>
    </citation>
    <scope>NUCLEOTIDE SEQUENCE [LARGE SCALE GENOMIC DNA]</scope>
    <source>
        <strain evidence="3 4">AGMB01872</strain>
    </source>
</reference>
<evidence type="ECO:0000313" key="4">
    <source>
        <dbReference type="Proteomes" id="UP000731465"/>
    </source>
</evidence>
<keyword evidence="1" id="KW-0812">Transmembrane</keyword>
<keyword evidence="2" id="KW-0732">Signal</keyword>
<feature type="transmembrane region" description="Helical" evidence="1">
    <location>
        <begin position="47"/>
        <end position="66"/>
    </location>
</feature>
<name>A0ABS7DH16_9GAMM</name>
<sequence>MKGTLIAFSLTLLFLLFLNDANASEVNSTTLPYESYLKDIQLSLTGPVARSVALIGIVSSGMTLIFAGGEISRFVKSLVYLVLVVGMILGANSIMTGVFNGACIDDGVSVHKNNDYKKENLLKDHNQIATKNTDISLYIDYSKASIDKYSRMC</sequence>
<evidence type="ECO:0000256" key="1">
    <source>
        <dbReference type="SAM" id="Phobius"/>
    </source>
</evidence>
<feature type="signal peptide" evidence="2">
    <location>
        <begin position="1"/>
        <end position="23"/>
    </location>
</feature>